<dbReference type="InterPro" id="IPR044751">
    <property type="entry name" value="Ion_transp-like_CBS"/>
</dbReference>
<evidence type="ECO:0000256" key="1">
    <source>
        <dbReference type="ARBA" id="ARBA00004651"/>
    </source>
</evidence>
<feature type="domain" description="CNNM transmembrane" evidence="13">
    <location>
        <begin position="3"/>
        <end position="188"/>
    </location>
</feature>
<dbReference type="GO" id="GO:0005886">
    <property type="term" value="C:plasma membrane"/>
    <property type="evidence" value="ECO:0007669"/>
    <property type="project" value="UniProtKB-SubCell"/>
</dbReference>
<keyword evidence="8 10" id="KW-0472">Membrane</keyword>
<keyword evidence="3" id="KW-1003">Cell membrane</keyword>
<dbReference type="FunFam" id="3.10.580.10:FF:000002">
    <property type="entry name" value="Magnesium/cobalt efflux protein CorC"/>
    <property type="match status" value="1"/>
</dbReference>
<dbReference type="SUPFAM" id="SSF56176">
    <property type="entry name" value="FAD-binding/transporter-associated domain-like"/>
    <property type="match status" value="1"/>
</dbReference>
<dbReference type="GO" id="GO:0050660">
    <property type="term" value="F:flavin adenine dinucleotide binding"/>
    <property type="evidence" value="ECO:0007669"/>
    <property type="project" value="InterPro"/>
</dbReference>
<name>A0A8J6IYD8_9FIRM</name>
<comment type="caution">
    <text evidence="14">The sequence shown here is derived from an EMBL/GenBank/DDBJ whole genome shotgun (WGS) entry which is preliminary data.</text>
</comment>
<comment type="similarity">
    <text evidence="2">Belongs to the UPF0053 family.</text>
</comment>
<keyword evidence="15" id="KW-1185">Reference proteome</keyword>
<dbReference type="PROSITE" id="PS51371">
    <property type="entry name" value="CBS"/>
    <property type="match status" value="2"/>
</dbReference>
<dbReference type="InterPro" id="IPR046342">
    <property type="entry name" value="CBS_dom_sf"/>
</dbReference>
<evidence type="ECO:0000256" key="2">
    <source>
        <dbReference type="ARBA" id="ARBA00006337"/>
    </source>
</evidence>
<dbReference type="PANTHER" id="PTHR22777:SF32">
    <property type="entry name" value="UPF0053 INNER MEMBRANE PROTEIN YFJD"/>
    <property type="match status" value="1"/>
</dbReference>
<evidence type="ECO:0000313" key="15">
    <source>
        <dbReference type="Proteomes" id="UP000602260"/>
    </source>
</evidence>
<evidence type="ECO:0000256" key="4">
    <source>
        <dbReference type="ARBA" id="ARBA00022692"/>
    </source>
</evidence>
<evidence type="ECO:0000256" key="8">
    <source>
        <dbReference type="ARBA" id="ARBA00023136"/>
    </source>
</evidence>
<dbReference type="AlphaFoldDB" id="A0A8J6IYD8"/>
<dbReference type="InterPro" id="IPR000644">
    <property type="entry name" value="CBS_dom"/>
</dbReference>
<sequence length="416" mass="46390">MDLDSASIGMLAALIILVAFSAYFSATETAFTSLNRIRLKARADDGNLRAARTLKLAEDYDKLLSTILIGNNVVNISATTVATVLCTRWFHQYGPTVSTVALTVIILIFGEISPKSLAKENAERWALFATPLLRILMVLFTPANFLFGQWKLLLGRLFRKKDDEGITEEELVGMVDQAETEGGLDSHESDLIRNAIEFNDMEVSEILTPRVDLTAIEEDDSMEALAALFAESGFSRIPVYHETIDNIVGVIHEKDFYAARYRGETMLRQLKTPVFYTTGNTKISELLRILQKNKAHMAVVVDEYGGTQGIATLEDILEELVGEIWDEHDEVIETFRKQSDGSYLIACSANLDDLYDLFQVKGSCDAATVSGWVMEQVGRVPEEGDHFQAEGLDVTVTRVEHRRVLEIRVKPLEAEA</sequence>
<evidence type="ECO:0000256" key="6">
    <source>
        <dbReference type="ARBA" id="ARBA00022989"/>
    </source>
</evidence>
<proteinExistence type="inferred from homology"/>
<evidence type="ECO:0000259" key="13">
    <source>
        <dbReference type="PROSITE" id="PS51846"/>
    </source>
</evidence>
<protein>
    <submittedName>
        <fullName evidence="14">HlyC/CorC family transporter</fullName>
    </submittedName>
</protein>
<evidence type="ECO:0000259" key="12">
    <source>
        <dbReference type="PROSITE" id="PS51371"/>
    </source>
</evidence>
<dbReference type="InterPro" id="IPR002550">
    <property type="entry name" value="CNNM"/>
</dbReference>
<evidence type="ECO:0000256" key="3">
    <source>
        <dbReference type="ARBA" id="ARBA00022475"/>
    </source>
</evidence>
<feature type="transmembrane region" description="Helical" evidence="11">
    <location>
        <begin position="93"/>
        <end position="113"/>
    </location>
</feature>
<keyword evidence="7 9" id="KW-0129">CBS domain</keyword>
<dbReference type="RefSeq" id="WP_186877550.1">
    <property type="nucleotide sequence ID" value="NZ_JACOPN010000001.1"/>
</dbReference>
<dbReference type="PANTHER" id="PTHR22777">
    <property type="entry name" value="HEMOLYSIN-RELATED"/>
    <property type="match status" value="1"/>
</dbReference>
<dbReference type="Pfam" id="PF01595">
    <property type="entry name" value="CNNM"/>
    <property type="match status" value="1"/>
</dbReference>
<dbReference type="Proteomes" id="UP000602260">
    <property type="component" value="Unassembled WGS sequence"/>
</dbReference>
<dbReference type="InterPro" id="IPR036318">
    <property type="entry name" value="FAD-bd_PCMH-like_sf"/>
</dbReference>
<dbReference type="Gene3D" id="3.10.580.10">
    <property type="entry name" value="CBS-domain"/>
    <property type="match status" value="1"/>
</dbReference>
<dbReference type="PROSITE" id="PS51846">
    <property type="entry name" value="CNNM"/>
    <property type="match status" value="1"/>
</dbReference>
<evidence type="ECO:0000256" key="9">
    <source>
        <dbReference type="PROSITE-ProRule" id="PRU00703"/>
    </source>
</evidence>
<evidence type="ECO:0000313" key="14">
    <source>
        <dbReference type="EMBL" id="MBC5716068.1"/>
    </source>
</evidence>
<keyword evidence="5" id="KW-0677">Repeat</keyword>
<accession>A0A8J6IYD8</accession>
<dbReference type="SMART" id="SM01091">
    <property type="entry name" value="CorC_HlyC"/>
    <property type="match status" value="1"/>
</dbReference>
<feature type="domain" description="CBS" evidence="12">
    <location>
        <begin position="207"/>
        <end position="265"/>
    </location>
</feature>
<reference evidence="14" key="1">
    <citation type="submission" date="2020-08" db="EMBL/GenBank/DDBJ databases">
        <title>Genome public.</title>
        <authorList>
            <person name="Liu C."/>
            <person name="Sun Q."/>
        </authorList>
    </citation>
    <scope>NUCLEOTIDE SEQUENCE</scope>
    <source>
        <strain evidence="14">BX5</strain>
    </source>
</reference>
<evidence type="ECO:0000256" key="5">
    <source>
        <dbReference type="ARBA" id="ARBA00022737"/>
    </source>
</evidence>
<feature type="transmembrane region" description="Helical" evidence="11">
    <location>
        <begin position="6"/>
        <end position="26"/>
    </location>
</feature>
<dbReference type="Gene3D" id="3.30.465.10">
    <property type="match status" value="1"/>
</dbReference>
<evidence type="ECO:0000256" key="10">
    <source>
        <dbReference type="PROSITE-ProRule" id="PRU01193"/>
    </source>
</evidence>
<dbReference type="Pfam" id="PF00571">
    <property type="entry name" value="CBS"/>
    <property type="match status" value="2"/>
</dbReference>
<dbReference type="InterPro" id="IPR005170">
    <property type="entry name" value="Transptr-assoc_dom"/>
</dbReference>
<gene>
    <name evidence="14" type="ORF">H8S55_01790</name>
</gene>
<dbReference type="EMBL" id="JACOPN010000001">
    <property type="protein sequence ID" value="MBC5716068.1"/>
    <property type="molecule type" value="Genomic_DNA"/>
</dbReference>
<evidence type="ECO:0000256" key="11">
    <source>
        <dbReference type="SAM" id="Phobius"/>
    </source>
</evidence>
<feature type="transmembrane region" description="Helical" evidence="11">
    <location>
        <begin position="125"/>
        <end position="147"/>
    </location>
</feature>
<feature type="domain" description="CBS" evidence="12">
    <location>
        <begin position="266"/>
        <end position="330"/>
    </location>
</feature>
<organism evidence="14 15">
    <name type="scientific">Flintibacter faecis</name>
    <dbReference type="NCBI Taxonomy" id="2763047"/>
    <lineage>
        <taxon>Bacteria</taxon>
        <taxon>Bacillati</taxon>
        <taxon>Bacillota</taxon>
        <taxon>Clostridia</taxon>
        <taxon>Eubacteriales</taxon>
        <taxon>Flintibacter</taxon>
    </lineage>
</organism>
<evidence type="ECO:0000256" key="7">
    <source>
        <dbReference type="ARBA" id="ARBA00023122"/>
    </source>
</evidence>
<keyword evidence="4 10" id="KW-0812">Transmembrane</keyword>
<dbReference type="Pfam" id="PF03471">
    <property type="entry name" value="CorC_HlyC"/>
    <property type="match status" value="1"/>
</dbReference>
<comment type="subcellular location">
    <subcellularLocation>
        <location evidence="1">Cell membrane</location>
        <topology evidence="1">Multi-pass membrane protein</topology>
    </subcellularLocation>
</comment>
<dbReference type="InterPro" id="IPR016169">
    <property type="entry name" value="FAD-bd_PCMH_sub2"/>
</dbReference>
<dbReference type="SUPFAM" id="SSF54631">
    <property type="entry name" value="CBS-domain pair"/>
    <property type="match status" value="1"/>
</dbReference>
<dbReference type="CDD" id="cd04590">
    <property type="entry name" value="CBS_pair_CorC_HlyC_assoc"/>
    <property type="match status" value="1"/>
</dbReference>
<dbReference type="SMART" id="SM00116">
    <property type="entry name" value="CBS"/>
    <property type="match status" value="2"/>
</dbReference>
<keyword evidence="6 10" id="KW-1133">Transmembrane helix</keyword>